<organism evidence="1 2">
    <name type="scientific">Zizania palustris</name>
    <name type="common">Northern wild rice</name>
    <dbReference type="NCBI Taxonomy" id="103762"/>
    <lineage>
        <taxon>Eukaryota</taxon>
        <taxon>Viridiplantae</taxon>
        <taxon>Streptophyta</taxon>
        <taxon>Embryophyta</taxon>
        <taxon>Tracheophyta</taxon>
        <taxon>Spermatophyta</taxon>
        <taxon>Magnoliopsida</taxon>
        <taxon>Liliopsida</taxon>
        <taxon>Poales</taxon>
        <taxon>Poaceae</taxon>
        <taxon>BOP clade</taxon>
        <taxon>Oryzoideae</taxon>
        <taxon>Oryzeae</taxon>
        <taxon>Zizaniinae</taxon>
        <taxon>Zizania</taxon>
    </lineage>
</organism>
<keyword evidence="2" id="KW-1185">Reference proteome</keyword>
<comment type="caution">
    <text evidence="1">The sequence shown here is derived from an EMBL/GenBank/DDBJ whole genome shotgun (WGS) entry which is preliminary data.</text>
</comment>
<dbReference type="Proteomes" id="UP000729402">
    <property type="component" value="Unassembled WGS sequence"/>
</dbReference>
<name>A0A8J5VM93_ZIZPA</name>
<dbReference type="AlphaFoldDB" id="A0A8J5VM93"/>
<evidence type="ECO:0000313" key="1">
    <source>
        <dbReference type="EMBL" id="KAG8053118.1"/>
    </source>
</evidence>
<reference evidence="1" key="1">
    <citation type="journal article" date="2021" name="bioRxiv">
        <title>Whole Genome Assembly and Annotation of Northern Wild Rice, Zizania palustris L., Supports a Whole Genome Duplication in the Zizania Genus.</title>
        <authorList>
            <person name="Haas M."/>
            <person name="Kono T."/>
            <person name="Macchietto M."/>
            <person name="Millas R."/>
            <person name="McGilp L."/>
            <person name="Shao M."/>
            <person name="Duquette J."/>
            <person name="Hirsch C.N."/>
            <person name="Kimball J."/>
        </authorList>
    </citation>
    <scope>NUCLEOTIDE SEQUENCE</scope>
    <source>
        <tissue evidence="1">Fresh leaf tissue</tissue>
    </source>
</reference>
<sequence>MCGWRMDDARMGCGRCGYCALGGHGAHSGSAALDLAQARLGGVQIWLCRRGKGEMCGARLGRGVQT</sequence>
<accession>A0A8J5VM93</accession>
<dbReference type="EMBL" id="JAAALK010000288">
    <property type="protein sequence ID" value="KAG8053118.1"/>
    <property type="molecule type" value="Genomic_DNA"/>
</dbReference>
<evidence type="ECO:0000313" key="2">
    <source>
        <dbReference type="Proteomes" id="UP000729402"/>
    </source>
</evidence>
<gene>
    <name evidence="1" type="ORF">GUJ93_ZPchr0001g31702</name>
</gene>
<reference evidence="1" key="2">
    <citation type="submission" date="2021-02" db="EMBL/GenBank/DDBJ databases">
        <authorList>
            <person name="Kimball J.A."/>
            <person name="Haas M.W."/>
            <person name="Macchietto M."/>
            <person name="Kono T."/>
            <person name="Duquette J."/>
            <person name="Shao M."/>
        </authorList>
    </citation>
    <scope>NUCLEOTIDE SEQUENCE</scope>
    <source>
        <tissue evidence="1">Fresh leaf tissue</tissue>
    </source>
</reference>
<protein>
    <submittedName>
        <fullName evidence="1">Uncharacterized protein</fullName>
    </submittedName>
</protein>
<proteinExistence type="predicted"/>